<accession>A0A645FDZ5</accession>
<protein>
    <submittedName>
        <fullName evidence="1">Uncharacterized protein</fullName>
    </submittedName>
</protein>
<organism evidence="1">
    <name type="scientific">bioreactor metagenome</name>
    <dbReference type="NCBI Taxonomy" id="1076179"/>
    <lineage>
        <taxon>unclassified sequences</taxon>
        <taxon>metagenomes</taxon>
        <taxon>ecological metagenomes</taxon>
    </lineage>
</organism>
<gene>
    <name evidence="1" type="ORF">SDC9_159502</name>
</gene>
<proteinExistence type="predicted"/>
<name>A0A645FDZ5_9ZZZZ</name>
<comment type="caution">
    <text evidence="1">The sequence shown here is derived from an EMBL/GenBank/DDBJ whole genome shotgun (WGS) entry which is preliminary data.</text>
</comment>
<dbReference type="EMBL" id="VSSQ01058482">
    <property type="protein sequence ID" value="MPN12190.1"/>
    <property type="molecule type" value="Genomic_DNA"/>
</dbReference>
<evidence type="ECO:0000313" key="1">
    <source>
        <dbReference type="EMBL" id="MPN12190.1"/>
    </source>
</evidence>
<dbReference type="AlphaFoldDB" id="A0A645FDZ5"/>
<sequence length="243" mass="26343">MAAAHSGDDRDYSILEIDQLLEGLRSEVDTRFPGSVFMGGYADHAITSASWSLPGQKADLLNAYEKLLSAEGKTAMAAKLMPGIRFSTSDTGMASAKVSALLMGLQYPIHIGGMVAVEHRRQAKVSDFTGSLDMLFAQFGDSMARLTKLLKVHLEYPVNAMTAVCKKLSLPKKAALEAIAMYEIASGDAPATAHDVFMAMQEIPFILKTGGTPESKLLTLQETMARALTLRWSDYDLAKKVSY</sequence>
<reference evidence="1" key="1">
    <citation type="submission" date="2019-08" db="EMBL/GenBank/DDBJ databases">
        <authorList>
            <person name="Kucharzyk K."/>
            <person name="Murdoch R.W."/>
            <person name="Higgins S."/>
            <person name="Loffler F."/>
        </authorList>
    </citation>
    <scope>NUCLEOTIDE SEQUENCE</scope>
</reference>